<evidence type="ECO:0000313" key="13">
    <source>
        <dbReference type="EMBL" id="KAE7995267.1"/>
    </source>
</evidence>
<feature type="transmembrane region" description="Helical" evidence="9">
    <location>
        <begin position="274"/>
        <end position="294"/>
    </location>
</feature>
<feature type="binding site" description="axial binding residue" evidence="8">
    <location>
        <position position="308"/>
    </location>
    <ligand>
        <name>heme b</name>
        <dbReference type="ChEBI" id="CHEBI:60344"/>
        <label>1</label>
    </ligand>
    <ligandPart>
        <name>Fe</name>
        <dbReference type="ChEBI" id="CHEBI:18248"/>
    </ligandPart>
</feature>
<gene>
    <name evidence="13" type="ORF">FH972_000086</name>
</gene>
<evidence type="ECO:0000256" key="5">
    <source>
        <dbReference type="ARBA" id="ARBA00022982"/>
    </source>
</evidence>
<evidence type="ECO:0000256" key="7">
    <source>
        <dbReference type="ARBA" id="ARBA00023136"/>
    </source>
</evidence>
<feature type="transmembrane region" description="Helical" evidence="9">
    <location>
        <begin position="306"/>
        <end position="327"/>
    </location>
</feature>
<dbReference type="OrthoDB" id="2419613at2759"/>
<dbReference type="SMART" id="SM00665">
    <property type="entry name" value="B561"/>
    <property type="match status" value="1"/>
</dbReference>
<dbReference type="GO" id="GO:0016020">
    <property type="term" value="C:membrane"/>
    <property type="evidence" value="ECO:0007669"/>
    <property type="project" value="UniProtKB-SubCell"/>
</dbReference>
<dbReference type="AlphaFoldDB" id="A0A5N6Q7P5"/>
<dbReference type="Pfam" id="PF03188">
    <property type="entry name" value="Cytochrom_B561"/>
    <property type="match status" value="1"/>
</dbReference>
<evidence type="ECO:0000313" key="14">
    <source>
        <dbReference type="Proteomes" id="UP000327013"/>
    </source>
</evidence>
<evidence type="ECO:0000256" key="4">
    <source>
        <dbReference type="ARBA" id="ARBA00022729"/>
    </source>
</evidence>
<dbReference type="InterPro" id="IPR017214">
    <property type="entry name" value="UCP037471"/>
</dbReference>
<dbReference type="InterPro" id="IPR006593">
    <property type="entry name" value="Cyt_b561/ferric_Rdtase_TM"/>
</dbReference>
<reference evidence="13 14" key="1">
    <citation type="submission" date="2019-06" db="EMBL/GenBank/DDBJ databases">
        <title>A chromosomal-level reference genome of Carpinus fangiana (Coryloideae, Betulaceae).</title>
        <authorList>
            <person name="Yang X."/>
            <person name="Wang Z."/>
            <person name="Zhang L."/>
            <person name="Hao G."/>
            <person name="Liu J."/>
            <person name="Yang Y."/>
        </authorList>
    </citation>
    <scope>NUCLEOTIDE SEQUENCE [LARGE SCALE GENOMIC DNA]</scope>
    <source>
        <strain evidence="13">Cfa_2016G</strain>
        <tissue evidence="13">Leaf</tissue>
    </source>
</reference>
<accession>A0A5N6Q7P5</accession>
<dbReference type="PANTHER" id="PTHR23130">
    <property type="entry name" value="CYTOCHROME B561 AND DOMON DOMAIN-CONTAINING PROTEIN"/>
    <property type="match status" value="1"/>
</dbReference>
<keyword evidence="7 9" id="KW-0472">Membrane</keyword>
<evidence type="ECO:0000256" key="1">
    <source>
        <dbReference type="ARBA" id="ARBA00004370"/>
    </source>
</evidence>
<keyword evidence="2" id="KW-0813">Transport</keyword>
<keyword evidence="8" id="KW-0479">Metal-binding</keyword>
<feature type="binding site" description="axial binding residue" evidence="8">
    <location>
        <position position="272"/>
    </location>
    <ligand>
        <name>heme b</name>
        <dbReference type="ChEBI" id="CHEBI:60344"/>
        <label>1</label>
    </ligand>
    <ligandPart>
        <name>Fe</name>
        <dbReference type="ChEBI" id="CHEBI:18248"/>
    </ligandPart>
</feature>
<evidence type="ECO:0000256" key="9">
    <source>
        <dbReference type="SAM" id="Phobius"/>
    </source>
</evidence>
<dbReference type="CDD" id="cd09629">
    <property type="entry name" value="DOMON_CIL1_like"/>
    <property type="match status" value="1"/>
</dbReference>
<evidence type="ECO:0000259" key="12">
    <source>
        <dbReference type="PROSITE" id="PS50939"/>
    </source>
</evidence>
<dbReference type="Pfam" id="PF04526">
    <property type="entry name" value="DUF568"/>
    <property type="match status" value="1"/>
</dbReference>
<dbReference type="PIRSF" id="PIRSF037471">
    <property type="entry name" value="UCP037471"/>
    <property type="match status" value="1"/>
</dbReference>
<feature type="binding site" description="axial binding residue" evidence="8">
    <location>
        <position position="203"/>
    </location>
    <ligand>
        <name>heme b</name>
        <dbReference type="ChEBI" id="CHEBI:60344"/>
        <label>1</label>
    </ligand>
    <ligandPart>
        <name>Fe</name>
        <dbReference type="ChEBI" id="CHEBI:18248"/>
    </ligandPart>
</feature>
<evidence type="ECO:0000256" key="8">
    <source>
        <dbReference type="PIRSR" id="PIRSR037471-1"/>
    </source>
</evidence>
<keyword evidence="14" id="KW-1185">Reference proteome</keyword>
<protein>
    <recommendedName>
        <fullName evidence="15">Cytochrome b561 and DOMON domain-containing protein</fullName>
    </recommendedName>
</protein>
<dbReference type="PROSITE" id="PS50836">
    <property type="entry name" value="DOMON"/>
    <property type="match status" value="1"/>
</dbReference>
<dbReference type="EMBL" id="CM017321">
    <property type="protein sequence ID" value="KAE7995267.1"/>
    <property type="molecule type" value="Genomic_DNA"/>
</dbReference>
<proteinExistence type="predicted"/>
<organism evidence="13 14">
    <name type="scientific">Carpinus fangiana</name>
    <dbReference type="NCBI Taxonomy" id="176857"/>
    <lineage>
        <taxon>Eukaryota</taxon>
        <taxon>Viridiplantae</taxon>
        <taxon>Streptophyta</taxon>
        <taxon>Embryophyta</taxon>
        <taxon>Tracheophyta</taxon>
        <taxon>Spermatophyta</taxon>
        <taxon>Magnoliopsida</taxon>
        <taxon>eudicotyledons</taxon>
        <taxon>Gunneridae</taxon>
        <taxon>Pentapetalae</taxon>
        <taxon>rosids</taxon>
        <taxon>fabids</taxon>
        <taxon>Fagales</taxon>
        <taxon>Betulaceae</taxon>
        <taxon>Carpinus</taxon>
    </lineage>
</organism>
<feature type="binding site" description="axial binding residue" evidence="8">
    <location>
        <position position="239"/>
    </location>
    <ligand>
        <name>heme b</name>
        <dbReference type="ChEBI" id="CHEBI:60344"/>
        <label>1</label>
    </ligand>
    <ligandPart>
        <name>Fe</name>
        <dbReference type="ChEBI" id="CHEBI:18248"/>
    </ligandPart>
</feature>
<dbReference type="Gene3D" id="1.20.120.1770">
    <property type="match status" value="1"/>
</dbReference>
<keyword evidence="8" id="KW-0408">Iron</keyword>
<evidence type="ECO:0000256" key="10">
    <source>
        <dbReference type="SAM" id="SignalP"/>
    </source>
</evidence>
<dbReference type="InterPro" id="IPR045265">
    <property type="entry name" value="AIR12_DOMON"/>
</dbReference>
<comment type="subcellular location">
    <subcellularLocation>
        <location evidence="1">Membrane</location>
    </subcellularLocation>
</comment>
<keyword evidence="5" id="KW-0249">Electron transport</keyword>
<evidence type="ECO:0000256" key="6">
    <source>
        <dbReference type="ARBA" id="ARBA00022989"/>
    </source>
</evidence>
<dbReference type="GO" id="GO:0046872">
    <property type="term" value="F:metal ion binding"/>
    <property type="evidence" value="ECO:0007669"/>
    <property type="project" value="UniProtKB-KW"/>
</dbReference>
<keyword evidence="6 9" id="KW-1133">Transmembrane helix</keyword>
<sequence>MFRRVLVIFCLLLSLFLSSSAQTCEIYDFSSNKVFSSCYNLPCQNSFLHWNYNSSSGSLQIAFRHLMLTSRWAAWAINPNGLQTAMIGAQAVVAYQLTNGTMRAYTSQIKSYATTMPEGNLIYNVSDLTATYANNEIIVYATLGLPSDTTTINQVWQEGPVTNDSPGAHSFENDNTISFGTLNLLSRQYARAAKFEASSKNLHGMANTLSWGIVMPVGVMIARYAKVFKFEDPAWFKIHVICQSSAYVVGVAGWATGMKLGSDSTWVEYRGHRILGILIFILGTFQVFALVLRPKKDHKYRFHWKICHYSIGYLVILLAIINIFKGYDILKPQKTYKNAYIGFIVALAVSAVWLEAFTWYVFLKRSESAAKKPQG</sequence>
<dbReference type="InterPro" id="IPR005018">
    <property type="entry name" value="DOMON_domain"/>
</dbReference>
<name>A0A5N6Q7P5_9ROSI</name>
<evidence type="ECO:0008006" key="15">
    <source>
        <dbReference type="Google" id="ProtNLM"/>
    </source>
</evidence>
<feature type="chain" id="PRO_5024321980" description="Cytochrome b561 and DOMON domain-containing protein" evidence="10">
    <location>
        <begin position="22"/>
        <end position="375"/>
    </location>
</feature>
<evidence type="ECO:0000256" key="3">
    <source>
        <dbReference type="ARBA" id="ARBA00022692"/>
    </source>
</evidence>
<feature type="transmembrane region" description="Helical" evidence="9">
    <location>
        <begin position="234"/>
        <end position="254"/>
    </location>
</feature>
<feature type="domain" description="DOMON" evidence="11">
    <location>
        <begin position="44"/>
        <end position="159"/>
    </location>
</feature>
<dbReference type="Proteomes" id="UP000327013">
    <property type="component" value="Chromosome 1"/>
</dbReference>
<feature type="transmembrane region" description="Helical" evidence="9">
    <location>
        <begin position="339"/>
        <end position="362"/>
    </location>
</feature>
<keyword evidence="3 9" id="KW-0812">Transmembrane</keyword>
<evidence type="ECO:0000256" key="2">
    <source>
        <dbReference type="ARBA" id="ARBA00022448"/>
    </source>
</evidence>
<evidence type="ECO:0000259" key="11">
    <source>
        <dbReference type="PROSITE" id="PS50836"/>
    </source>
</evidence>
<feature type="signal peptide" evidence="10">
    <location>
        <begin position="1"/>
        <end position="21"/>
    </location>
</feature>
<feature type="transmembrane region" description="Helical" evidence="9">
    <location>
        <begin position="204"/>
        <end position="222"/>
    </location>
</feature>
<keyword evidence="4 10" id="KW-0732">Signal</keyword>
<dbReference type="CDD" id="cd08760">
    <property type="entry name" value="Cyt_b561_FRRS1_like"/>
    <property type="match status" value="1"/>
</dbReference>
<feature type="domain" description="Cytochrome b561" evidence="12">
    <location>
        <begin position="171"/>
        <end position="363"/>
    </location>
</feature>
<dbReference type="PANTHER" id="PTHR23130:SF167">
    <property type="entry name" value="CYTOCHROME B561 AND DOMON DOMAIN-CONTAINING PROTEIN"/>
    <property type="match status" value="1"/>
</dbReference>
<dbReference type="PROSITE" id="PS50939">
    <property type="entry name" value="CYTOCHROME_B561"/>
    <property type="match status" value="1"/>
</dbReference>